<dbReference type="PANTHER" id="PTHR43528:SF7">
    <property type="entry name" value="MFS TRANSPORTER"/>
    <property type="match status" value="1"/>
</dbReference>
<keyword evidence="5" id="KW-0769">Symport</keyword>
<keyword evidence="11" id="KW-1185">Reference proteome</keyword>
<feature type="transmembrane region" description="Helical" evidence="8">
    <location>
        <begin position="21"/>
        <end position="42"/>
    </location>
</feature>
<evidence type="ECO:0000256" key="7">
    <source>
        <dbReference type="ARBA" id="ARBA00023136"/>
    </source>
</evidence>
<feature type="transmembrane region" description="Helical" evidence="8">
    <location>
        <begin position="288"/>
        <end position="306"/>
    </location>
</feature>
<dbReference type="InterPro" id="IPR020846">
    <property type="entry name" value="MFS_dom"/>
</dbReference>
<evidence type="ECO:0000256" key="2">
    <source>
        <dbReference type="ARBA" id="ARBA00022448"/>
    </source>
</evidence>
<reference evidence="10 11" key="1">
    <citation type="journal article" date="2020" name="Genes (Basel)">
        <title>Genomic Comparison of Insect Gut Symbionts from Divergent Burkholderia Subclades.</title>
        <authorList>
            <person name="Takeshita K."/>
            <person name="Kikuchi Y."/>
        </authorList>
    </citation>
    <scope>NUCLEOTIDE SEQUENCE [LARGE SCALE GENOMIC DNA]</scope>
    <source>
        <strain evidence="10 11">PGU16</strain>
        <plasmid evidence="10 11">PPGU16_p1</plasmid>
    </source>
</reference>
<keyword evidence="6 8" id="KW-1133">Transmembrane helix</keyword>
<evidence type="ECO:0000256" key="1">
    <source>
        <dbReference type="ARBA" id="ARBA00004651"/>
    </source>
</evidence>
<evidence type="ECO:0000313" key="11">
    <source>
        <dbReference type="Proteomes" id="UP000510888"/>
    </source>
</evidence>
<feature type="domain" description="Major facilitator superfamily (MFS) profile" evidence="9">
    <location>
        <begin position="21"/>
        <end position="439"/>
    </location>
</feature>
<feature type="transmembrane region" description="Helical" evidence="8">
    <location>
        <begin position="312"/>
        <end position="331"/>
    </location>
</feature>
<comment type="subcellular location">
    <subcellularLocation>
        <location evidence="1">Cell membrane</location>
        <topology evidence="1">Multi-pass membrane protein</topology>
    </subcellularLocation>
</comment>
<evidence type="ECO:0000256" key="5">
    <source>
        <dbReference type="ARBA" id="ARBA00022847"/>
    </source>
</evidence>
<feature type="transmembrane region" description="Helical" evidence="8">
    <location>
        <begin position="383"/>
        <end position="402"/>
    </location>
</feature>
<keyword evidence="7 8" id="KW-0472">Membrane</keyword>
<proteinExistence type="predicted"/>
<feature type="transmembrane region" description="Helical" evidence="8">
    <location>
        <begin position="95"/>
        <end position="115"/>
    </location>
</feature>
<dbReference type="InterPro" id="IPR036259">
    <property type="entry name" value="MFS_trans_sf"/>
</dbReference>
<feature type="transmembrane region" description="Helical" evidence="8">
    <location>
        <begin position="62"/>
        <end position="83"/>
    </location>
</feature>
<evidence type="ECO:0000256" key="3">
    <source>
        <dbReference type="ARBA" id="ARBA00022475"/>
    </source>
</evidence>
<keyword evidence="10" id="KW-0614">Plasmid</keyword>
<dbReference type="SUPFAM" id="SSF103473">
    <property type="entry name" value="MFS general substrate transporter"/>
    <property type="match status" value="1"/>
</dbReference>
<dbReference type="Proteomes" id="UP000510888">
    <property type="component" value="Plasmid PPGU16_p1"/>
</dbReference>
<dbReference type="Pfam" id="PF00083">
    <property type="entry name" value="Sugar_tr"/>
    <property type="match status" value="1"/>
</dbReference>
<dbReference type="GO" id="GO:0005886">
    <property type="term" value="C:plasma membrane"/>
    <property type="evidence" value="ECO:0007669"/>
    <property type="project" value="UniProtKB-SubCell"/>
</dbReference>
<evidence type="ECO:0000256" key="8">
    <source>
        <dbReference type="SAM" id="Phobius"/>
    </source>
</evidence>
<evidence type="ECO:0000256" key="6">
    <source>
        <dbReference type="ARBA" id="ARBA00022989"/>
    </source>
</evidence>
<keyword evidence="4 8" id="KW-0812">Transmembrane</keyword>
<dbReference type="PROSITE" id="PS50850">
    <property type="entry name" value="MFS"/>
    <property type="match status" value="1"/>
</dbReference>
<gene>
    <name evidence="10" type="ORF">PPGU16_71560</name>
</gene>
<keyword evidence="3" id="KW-1003">Cell membrane</keyword>
<protein>
    <submittedName>
        <fullName evidence="10">MFS transporter</fullName>
    </submittedName>
</protein>
<keyword evidence="2" id="KW-0813">Transport</keyword>
<dbReference type="KEGG" id="plad:PPGU16_71560"/>
<feature type="transmembrane region" description="Helical" evidence="8">
    <location>
        <begin position="194"/>
        <end position="213"/>
    </location>
</feature>
<dbReference type="InterPro" id="IPR051084">
    <property type="entry name" value="H+-coupled_symporters"/>
</dbReference>
<sequence>MQTIANEEQETTMLNRREARMVGLAALGAMLEFYDFVVYLFVATALGDAFFPPDVSPWTRQIETFAIFAIGYLVRPVAGIVMAHFGDTVGRKKMFIFLIILMAVPTFLIGVLPTYEQAGMLAPIMLLTLRALQGCAVGGELPGAAVFAAEHASPTRLGATSGTLHGVVHLGLVLGTGAAALAAIIAAKLDMPSLAWRLPFLAGGVFGLAAAWLRRHLEESPLYAQMRQVERKPAATPLKAVLTDHAGACLFGLSLMFVMAVLVTLFFQFVPAMIVTAWQVPRQDVLHANIWGTLALAVSMPLWGRVSDRLGWARMLAIGAVLNLLAAIWFFHMLPGVVAAHDALAPLFCVEGAAVASIIAQVPGLTASLFPTSVRQSGYAVPYNVGAALFAGLCPVVLSWLVREFGLSAPLYPVIVAVIVSGCLAIGLPRVRLYLGSGALRMMPVSTETTLPDYKKEM</sequence>
<feature type="transmembrane region" description="Helical" evidence="8">
    <location>
        <begin position="409"/>
        <end position="428"/>
    </location>
</feature>
<accession>A0A7I8C0R4</accession>
<dbReference type="GO" id="GO:0015293">
    <property type="term" value="F:symporter activity"/>
    <property type="evidence" value="ECO:0007669"/>
    <property type="project" value="UniProtKB-KW"/>
</dbReference>
<evidence type="ECO:0000259" key="9">
    <source>
        <dbReference type="PROSITE" id="PS50850"/>
    </source>
</evidence>
<evidence type="ECO:0000313" key="10">
    <source>
        <dbReference type="EMBL" id="BCF94089.1"/>
    </source>
</evidence>
<dbReference type="Gene3D" id="1.20.1250.20">
    <property type="entry name" value="MFS general substrate transporter like domains"/>
    <property type="match status" value="1"/>
</dbReference>
<dbReference type="AlphaFoldDB" id="A0A7I8C0R4"/>
<dbReference type="PANTHER" id="PTHR43528">
    <property type="entry name" value="ALPHA-KETOGLUTARATE PERMEASE"/>
    <property type="match status" value="1"/>
</dbReference>
<dbReference type="InterPro" id="IPR005828">
    <property type="entry name" value="MFS_sugar_transport-like"/>
</dbReference>
<dbReference type="EMBL" id="AP023176">
    <property type="protein sequence ID" value="BCF94089.1"/>
    <property type="molecule type" value="Genomic_DNA"/>
</dbReference>
<geneLocation type="plasmid" evidence="10 11">
    <name>PPGU16_p1</name>
</geneLocation>
<organism evidence="10 11">
    <name type="scientific">Paraburkholderia largidicola</name>
    <dbReference type="NCBI Taxonomy" id="3014751"/>
    <lineage>
        <taxon>Bacteria</taxon>
        <taxon>Pseudomonadati</taxon>
        <taxon>Pseudomonadota</taxon>
        <taxon>Betaproteobacteria</taxon>
        <taxon>Burkholderiales</taxon>
        <taxon>Burkholderiaceae</taxon>
        <taxon>Paraburkholderia</taxon>
    </lineage>
</organism>
<feature type="transmembrane region" description="Helical" evidence="8">
    <location>
        <begin position="343"/>
        <end position="363"/>
    </location>
</feature>
<feature type="transmembrane region" description="Helical" evidence="8">
    <location>
        <begin position="245"/>
        <end position="267"/>
    </location>
</feature>
<feature type="transmembrane region" description="Helical" evidence="8">
    <location>
        <begin position="167"/>
        <end position="187"/>
    </location>
</feature>
<evidence type="ECO:0000256" key="4">
    <source>
        <dbReference type="ARBA" id="ARBA00022692"/>
    </source>
</evidence>
<name>A0A7I8C0R4_9BURK</name>